<feature type="domain" description="Capsule synthesis protein CapA" evidence="2">
    <location>
        <begin position="26"/>
        <end position="134"/>
    </location>
</feature>
<name>A0A2H1L640_9MICO</name>
<reference evidence="4" key="1">
    <citation type="submission" date="2017-03" db="EMBL/GenBank/DDBJ databases">
        <authorList>
            <person name="Monnet C."/>
        </authorList>
    </citation>
    <scope>NUCLEOTIDE SEQUENCE [LARGE SCALE GENOMIC DNA]</scope>
    <source>
        <strain evidence="4">SJ5-8</strain>
    </source>
</reference>
<keyword evidence="3" id="KW-0436">Ligase</keyword>
<proteinExistence type="inferred from homology"/>
<dbReference type="RefSeq" id="WP_180951900.1">
    <property type="nucleotide sequence ID" value="NZ_FXZM01000008.1"/>
</dbReference>
<dbReference type="EC" id="6.3.2.10" evidence="3"/>
<dbReference type="InterPro" id="IPR052169">
    <property type="entry name" value="CW_Biosynth-Accessory"/>
</dbReference>
<dbReference type="InterPro" id="IPR019079">
    <property type="entry name" value="Capsule_synth_CapA"/>
</dbReference>
<dbReference type="InterPro" id="IPR029052">
    <property type="entry name" value="Metallo-depent_PP-like"/>
</dbReference>
<evidence type="ECO:0000259" key="2">
    <source>
        <dbReference type="Pfam" id="PF09587"/>
    </source>
</evidence>
<feature type="non-terminal residue" evidence="3">
    <location>
        <position position="136"/>
    </location>
</feature>
<dbReference type="Proteomes" id="UP000234462">
    <property type="component" value="Unassembled WGS sequence"/>
</dbReference>
<dbReference type="EMBL" id="FXZM01000008">
    <property type="protein sequence ID" value="SMY12332.1"/>
    <property type="molecule type" value="Genomic_DNA"/>
</dbReference>
<dbReference type="GO" id="GO:0047480">
    <property type="term" value="F:UDP-N-acetylmuramoyl-tripeptide-D-alanyl-D-alanine ligase activity"/>
    <property type="evidence" value="ECO:0007669"/>
    <property type="project" value="UniProtKB-EC"/>
</dbReference>
<dbReference type="Pfam" id="PF09587">
    <property type="entry name" value="PGA_cap"/>
    <property type="match status" value="1"/>
</dbReference>
<accession>A0A2H1L640</accession>
<gene>
    <name evidence="3" type="ORF">BJEO58_01926</name>
</gene>
<organism evidence="3 4">
    <name type="scientific">Brevibacterium jeotgali</name>
    <dbReference type="NCBI Taxonomy" id="1262550"/>
    <lineage>
        <taxon>Bacteria</taxon>
        <taxon>Bacillati</taxon>
        <taxon>Actinomycetota</taxon>
        <taxon>Actinomycetes</taxon>
        <taxon>Micrococcales</taxon>
        <taxon>Brevibacteriaceae</taxon>
        <taxon>Brevibacterium</taxon>
    </lineage>
</organism>
<dbReference type="AlphaFoldDB" id="A0A2H1L640"/>
<comment type="similarity">
    <text evidence="1">Belongs to the CapA family.</text>
</comment>
<evidence type="ECO:0000313" key="4">
    <source>
        <dbReference type="Proteomes" id="UP000234462"/>
    </source>
</evidence>
<protein>
    <submittedName>
        <fullName evidence="3">Capsule synthesis protein PGA_cap</fullName>
        <ecNumber evidence="3">6.3.2.10</ecNumber>
    </submittedName>
</protein>
<evidence type="ECO:0000313" key="3">
    <source>
        <dbReference type="EMBL" id="SMY12332.1"/>
    </source>
</evidence>
<dbReference type="PANTHER" id="PTHR33393:SF11">
    <property type="entry name" value="POLYGLUTAMINE SYNTHESIS ACCESSORY PROTEIN RV0574C-RELATED"/>
    <property type="match status" value="1"/>
</dbReference>
<keyword evidence="4" id="KW-1185">Reference proteome</keyword>
<dbReference type="SUPFAM" id="SSF56300">
    <property type="entry name" value="Metallo-dependent phosphatases"/>
    <property type="match status" value="1"/>
</dbReference>
<sequence>MTTNAAIPGPQVPSWQPSEPADEANILLVGDTGFGQSYVDHHGVQAEDLYEAPFGRLRGLLDSSDLVVANLETVLTDRRDSPLQGKRPYLHYDDPTLGTAHLRKHGITAVTYANNHVMDMGEAGFLDTLKNLEDSN</sequence>
<evidence type="ECO:0000256" key="1">
    <source>
        <dbReference type="ARBA" id="ARBA00005662"/>
    </source>
</evidence>
<dbReference type="PANTHER" id="PTHR33393">
    <property type="entry name" value="POLYGLUTAMINE SYNTHESIS ACCESSORY PROTEIN RV0574C-RELATED"/>
    <property type="match status" value="1"/>
</dbReference>